<evidence type="ECO:0000313" key="3">
    <source>
        <dbReference type="EMBL" id="GJM52223.1"/>
    </source>
</evidence>
<evidence type="ECO:0000313" key="4">
    <source>
        <dbReference type="Proteomes" id="UP001207736"/>
    </source>
</evidence>
<organism evidence="2 4">
    <name type="scientific">Capnocytophaga catalasegens</name>
    <dbReference type="NCBI Taxonomy" id="1004260"/>
    <lineage>
        <taxon>Bacteria</taxon>
        <taxon>Pseudomonadati</taxon>
        <taxon>Bacteroidota</taxon>
        <taxon>Flavobacteriia</taxon>
        <taxon>Flavobacteriales</taxon>
        <taxon>Flavobacteriaceae</taxon>
        <taxon>Capnocytophaga</taxon>
    </lineage>
</organism>
<name>A0AAV5AZ88_9FLAO</name>
<comment type="caution">
    <text evidence="2">The sequence shown here is derived from an EMBL/GenBank/DDBJ whole genome shotgun (WGS) entry which is preliminary data.</text>
</comment>
<dbReference type="AlphaFoldDB" id="A0AAV5AZ88"/>
<reference evidence="2 5" key="1">
    <citation type="submission" date="2021-11" db="EMBL/GenBank/DDBJ databases">
        <title>Draft genome sequence of Capnocytophaga sp. strain KC07075 isolated from cat oral cavity.</title>
        <authorList>
            <person name="Suzuki M."/>
            <person name="Imaoka K."/>
            <person name="Kimura M."/>
            <person name="Morikawa S."/>
            <person name="Maeda K."/>
        </authorList>
    </citation>
    <scope>NUCLEOTIDE SEQUENCE</scope>
    <source>
        <strain evidence="2">KC07075</strain>
        <strain evidence="3 5">KC07079</strain>
    </source>
</reference>
<sequence>MKSIIFFILLFLSIQNTFTQIDSTQIDTKYLEDQFYIGISYNLLTNKPSKVNQYNLSRSMYGGFIRDIPMNKQRNIGIGIGIGYSYNLIYTNIKATSTSSKILYDIVSMNDNNIEKNYYQWHSMDFIPMEFRWRTSTAYYHKFWRIYTGIKASYLFGSSYRMKNDTEQLFYKSPDTQKYFEWKIYTSVGHNTWNLFVQYSLRPLFKDQTTQSGVPIDMNVLNIGLIFYIL</sequence>
<dbReference type="EMBL" id="BQKA01000036">
    <property type="protein sequence ID" value="GJM51038.1"/>
    <property type="molecule type" value="Genomic_DNA"/>
</dbReference>
<dbReference type="InterPro" id="IPR025665">
    <property type="entry name" value="Beta-barrel_OMP_2"/>
</dbReference>
<gene>
    <name evidence="2" type="ORF">RCZ15_20110</name>
    <name evidence="3" type="ORF">RCZ16_05410</name>
</gene>
<accession>A0AAV5AZ88</accession>
<feature type="domain" description="Outer membrane protein beta-barrel" evidence="1">
    <location>
        <begin position="25"/>
        <end position="197"/>
    </location>
</feature>
<protein>
    <recommendedName>
        <fullName evidence="1">Outer membrane protein beta-barrel domain-containing protein</fullName>
    </recommendedName>
</protein>
<dbReference type="Proteomes" id="UP001208692">
    <property type="component" value="Unassembled WGS sequence"/>
</dbReference>
<proteinExistence type="predicted"/>
<evidence type="ECO:0000313" key="5">
    <source>
        <dbReference type="Proteomes" id="UP001208692"/>
    </source>
</evidence>
<dbReference type="Proteomes" id="UP001207736">
    <property type="component" value="Unassembled WGS sequence"/>
</dbReference>
<dbReference type="RefSeq" id="WP_264846469.1">
    <property type="nucleotide sequence ID" value="NZ_BPMA01000021.1"/>
</dbReference>
<dbReference type="EMBL" id="BQKB01000009">
    <property type="protein sequence ID" value="GJM52223.1"/>
    <property type="molecule type" value="Genomic_DNA"/>
</dbReference>
<keyword evidence="5" id="KW-1185">Reference proteome</keyword>
<evidence type="ECO:0000313" key="2">
    <source>
        <dbReference type="EMBL" id="GJM51038.1"/>
    </source>
</evidence>
<evidence type="ECO:0000259" key="1">
    <source>
        <dbReference type="Pfam" id="PF13568"/>
    </source>
</evidence>
<dbReference type="Pfam" id="PF13568">
    <property type="entry name" value="OMP_b-brl_2"/>
    <property type="match status" value="1"/>
</dbReference>